<dbReference type="AlphaFoldDB" id="A0A4R9LMT6"/>
<dbReference type="Proteomes" id="UP000298264">
    <property type="component" value="Unassembled WGS sequence"/>
</dbReference>
<protein>
    <submittedName>
        <fullName evidence="1">Uncharacterized protein</fullName>
    </submittedName>
</protein>
<evidence type="ECO:0000313" key="2">
    <source>
        <dbReference type="Proteomes" id="UP000298264"/>
    </source>
</evidence>
<proteinExistence type="predicted"/>
<reference evidence="1" key="1">
    <citation type="journal article" date="2019" name="PLoS Negl. Trop. Dis.">
        <title>Revisiting the worldwide diversity of Leptospira species in the environment.</title>
        <authorList>
            <person name="Vincent A.T."/>
            <person name="Schiettekatte O."/>
            <person name="Bourhy P."/>
            <person name="Veyrier F.J."/>
            <person name="Picardeau M."/>
        </authorList>
    </citation>
    <scope>NUCLEOTIDE SEQUENCE [LARGE SCALE GENOMIC DNA]</scope>
    <source>
        <strain evidence="1">201400974</strain>
    </source>
</reference>
<accession>A0A4R9LMT6</accession>
<evidence type="ECO:0000313" key="1">
    <source>
        <dbReference type="EMBL" id="TGN10008.1"/>
    </source>
</evidence>
<keyword evidence="2" id="KW-1185">Reference proteome</keyword>
<sequence length="76" mass="9032">MSQFPKTILFIMVFTLFTALFQLLLRAETKLTNRANPKKTENYKPILRSEGEPIHEFVKRYRKNAFETWGKGFPNH</sequence>
<dbReference type="EMBL" id="RQHV01000049">
    <property type="protein sequence ID" value="TGN10008.1"/>
    <property type="molecule type" value="Genomic_DNA"/>
</dbReference>
<name>A0A4R9LMT6_9LEPT</name>
<organism evidence="1 2">
    <name type="scientific">Leptospira ilyithenensis</name>
    <dbReference type="NCBI Taxonomy" id="2484901"/>
    <lineage>
        <taxon>Bacteria</taxon>
        <taxon>Pseudomonadati</taxon>
        <taxon>Spirochaetota</taxon>
        <taxon>Spirochaetia</taxon>
        <taxon>Leptospirales</taxon>
        <taxon>Leptospiraceae</taxon>
        <taxon>Leptospira</taxon>
    </lineage>
</organism>
<gene>
    <name evidence="1" type="ORF">EHS11_10610</name>
</gene>
<dbReference type="OrthoDB" id="9855941at2"/>
<comment type="caution">
    <text evidence="1">The sequence shown here is derived from an EMBL/GenBank/DDBJ whole genome shotgun (WGS) entry which is preliminary data.</text>
</comment>
<dbReference type="RefSeq" id="WP_135764387.1">
    <property type="nucleotide sequence ID" value="NZ_RQHV01000049.1"/>
</dbReference>